<accession>A0A0K1PWH8</accession>
<name>A0A0K1PWH8_9BACT</name>
<dbReference type="KEGG" id="llu:AKJ09_04549"/>
<dbReference type="Proteomes" id="UP000064967">
    <property type="component" value="Chromosome"/>
</dbReference>
<gene>
    <name evidence="1" type="ORF">AKJ09_04549</name>
</gene>
<dbReference type="EMBL" id="CP012333">
    <property type="protein sequence ID" value="AKU97885.1"/>
    <property type="molecule type" value="Genomic_DNA"/>
</dbReference>
<reference evidence="1 2" key="1">
    <citation type="submission" date="2015-08" db="EMBL/GenBank/DDBJ databases">
        <authorList>
            <person name="Babu N.S."/>
            <person name="Beckwith C.J."/>
            <person name="Beseler K.G."/>
            <person name="Brison A."/>
            <person name="Carone J.V."/>
            <person name="Caskin T.P."/>
            <person name="Diamond M."/>
            <person name="Durham M.E."/>
            <person name="Foxe J.M."/>
            <person name="Go M."/>
            <person name="Henderson B.A."/>
            <person name="Jones I.B."/>
            <person name="McGettigan J.A."/>
            <person name="Micheletti S.J."/>
            <person name="Nasrallah M.E."/>
            <person name="Ortiz D."/>
            <person name="Piller C.R."/>
            <person name="Privatt S.R."/>
            <person name="Schneider S.L."/>
            <person name="Sharp S."/>
            <person name="Smith T.C."/>
            <person name="Stanton J.D."/>
            <person name="Ullery H.E."/>
            <person name="Wilson R.J."/>
            <person name="Serrano M.G."/>
            <person name="Buck G."/>
            <person name="Lee V."/>
            <person name="Wang Y."/>
            <person name="Carvalho R."/>
            <person name="Voegtly L."/>
            <person name="Shi R."/>
            <person name="Duckworth R."/>
            <person name="Johnson A."/>
            <person name="Loviza R."/>
            <person name="Walstead R."/>
            <person name="Shah Z."/>
            <person name="Kiflezghi M."/>
            <person name="Wade K."/>
            <person name="Ball S.L."/>
            <person name="Bradley K.W."/>
            <person name="Asai D.J."/>
            <person name="Bowman C.A."/>
            <person name="Russell D.A."/>
            <person name="Pope W.H."/>
            <person name="Jacobs-Sera D."/>
            <person name="Hendrix R.W."/>
            <person name="Hatfull G.F."/>
        </authorList>
    </citation>
    <scope>NUCLEOTIDE SEQUENCE [LARGE SCALE GENOMIC DNA]</scope>
    <source>
        <strain evidence="1 2">DSM 27648</strain>
    </source>
</reference>
<organism evidence="1 2">
    <name type="scientific">Labilithrix luteola</name>
    <dbReference type="NCBI Taxonomy" id="1391654"/>
    <lineage>
        <taxon>Bacteria</taxon>
        <taxon>Pseudomonadati</taxon>
        <taxon>Myxococcota</taxon>
        <taxon>Polyangia</taxon>
        <taxon>Polyangiales</taxon>
        <taxon>Labilitrichaceae</taxon>
        <taxon>Labilithrix</taxon>
    </lineage>
</organism>
<evidence type="ECO:0000313" key="1">
    <source>
        <dbReference type="EMBL" id="AKU97885.1"/>
    </source>
</evidence>
<protein>
    <submittedName>
        <fullName evidence="1">Uncharacterized protein</fullName>
    </submittedName>
</protein>
<proteinExistence type="predicted"/>
<dbReference type="AlphaFoldDB" id="A0A0K1PWH8"/>
<sequence>MCRHASASKRSAYALDDVARRLRAATDASMRRRRATRT</sequence>
<evidence type="ECO:0000313" key="2">
    <source>
        <dbReference type="Proteomes" id="UP000064967"/>
    </source>
</evidence>
<keyword evidence="2" id="KW-1185">Reference proteome</keyword>